<evidence type="ECO:0000256" key="1">
    <source>
        <dbReference type="ARBA" id="ARBA00007749"/>
    </source>
</evidence>
<dbReference type="Proteomes" id="UP000288603">
    <property type="component" value="Unassembled WGS sequence"/>
</dbReference>
<keyword evidence="2" id="KW-0479">Metal-binding</keyword>
<dbReference type="GO" id="GO:0046872">
    <property type="term" value="F:metal ion binding"/>
    <property type="evidence" value="ECO:0007669"/>
    <property type="project" value="UniProtKB-KW"/>
</dbReference>
<dbReference type="AlphaFoldDB" id="A0A444Q3X6"/>
<dbReference type="Gene3D" id="3.60.15.10">
    <property type="entry name" value="Ribonuclease Z/Hydroxyacylglutathione hydrolase-like"/>
    <property type="match status" value="1"/>
</dbReference>
<comment type="caution">
    <text evidence="6">The sequence shown here is derived from an EMBL/GenBank/DDBJ whole genome shotgun (WGS) entry which is preliminary data.</text>
</comment>
<evidence type="ECO:0000313" key="7">
    <source>
        <dbReference type="Proteomes" id="UP000288603"/>
    </source>
</evidence>
<sequence>MNESIEIGKYTITALEDGESHLPASAYPGADFSVYPGLLDEAGTHRIRIGAHLVRGPAGTSLIDAGAGPLSLPFPPALAMANGLTNPPRYLAEAGSLPASLAAVGVAPEDITAILVTHLHLDHVGWVMKDGEPFFANADVYYGAEDWELLVDGAPDDDPARLVMQAAAEAGILRTFAPGSTEVLPGVTATHVPGHTPGHRTIEIESEGERIIFVGDLVELPAQLADREIHFMTDHDREESGAARAALFARAKSEGVVIAAAHLTNPTFGLITEDGAWRDARAR</sequence>
<keyword evidence="7" id="KW-1185">Reference proteome</keyword>
<dbReference type="SUPFAM" id="SSF56281">
    <property type="entry name" value="Metallo-hydrolase/oxidoreductase"/>
    <property type="match status" value="1"/>
</dbReference>
<accession>A0A444Q3X6</accession>
<evidence type="ECO:0000256" key="4">
    <source>
        <dbReference type="ARBA" id="ARBA00022833"/>
    </source>
</evidence>
<dbReference type="Pfam" id="PF00753">
    <property type="entry name" value="Lactamase_B"/>
    <property type="match status" value="1"/>
</dbReference>
<dbReference type="EMBL" id="RZNC01000006">
    <property type="protein sequence ID" value="RWZ58502.1"/>
    <property type="molecule type" value="Genomic_DNA"/>
</dbReference>
<dbReference type="InterPro" id="IPR051013">
    <property type="entry name" value="MBL_superfamily_lactonases"/>
</dbReference>
<proteinExistence type="inferred from homology"/>
<evidence type="ECO:0000259" key="5">
    <source>
        <dbReference type="SMART" id="SM00849"/>
    </source>
</evidence>
<evidence type="ECO:0000313" key="6">
    <source>
        <dbReference type="EMBL" id="RWZ58502.1"/>
    </source>
</evidence>
<gene>
    <name evidence="6" type="ORF">ELQ92_14465</name>
</gene>
<name>A0A444Q3X6_9MICO</name>
<reference evidence="6 7" key="1">
    <citation type="submission" date="2018-12" db="EMBL/GenBank/DDBJ databases">
        <authorList>
            <person name="Li F."/>
        </authorList>
    </citation>
    <scope>NUCLEOTIDE SEQUENCE [LARGE SCALE GENOMIC DNA]</scope>
    <source>
        <strain evidence="6 7">8H24J-4-2</strain>
    </source>
</reference>
<dbReference type="PANTHER" id="PTHR42978:SF6">
    <property type="entry name" value="QUORUM-QUENCHING LACTONASE YTNP-RELATED"/>
    <property type="match status" value="1"/>
</dbReference>
<feature type="domain" description="Metallo-beta-lactamase" evidence="5">
    <location>
        <begin position="48"/>
        <end position="262"/>
    </location>
</feature>
<keyword evidence="4" id="KW-0862">Zinc</keyword>
<dbReference type="GO" id="GO:0016787">
    <property type="term" value="F:hydrolase activity"/>
    <property type="evidence" value="ECO:0007669"/>
    <property type="project" value="UniProtKB-KW"/>
</dbReference>
<keyword evidence="3 6" id="KW-0378">Hydrolase</keyword>
<dbReference type="SMART" id="SM00849">
    <property type="entry name" value="Lactamase_B"/>
    <property type="match status" value="1"/>
</dbReference>
<protein>
    <submittedName>
        <fullName evidence="6">MBL fold metallo-hydrolase</fullName>
    </submittedName>
</protein>
<evidence type="ECO:0000256" key="3">
    <source>
        <dbReference type="ARBA" id="ARBA00022801"/>
    </source>
</evidence>
<comment type="similarity">
    <text evidence="1">Belongs to the metallo-beta-lactamase superfamily.</text>
</comment>
<organism evidence="6 7">
    <name type="scientific">Labedella populi</name>
    <dbReference type="NCBI Taxonomy" id="2498850"/>
    <lineage>
        <taxon>Bacteria</taxon>
        <taxon>Bacillati</taxon>
        <taxon>Actinomycetota</taxon>
        <taxon>Actinomycetes</taxon>
        <taxon>Micrococcales</taxon>
        <taxon>Microbacteriaceae</taxon>
        <taxon>Labedella</taxon>
    </lineage>
</organism>
<dbReference type="InterPro" id="IPR036866">
    <property type="entry name" value="RibonucZ/Hydroxyglut_hydro"/>
</dbReference>
<evidence type="ECO:0000256" key="2">
    <source>
        <dbReference type="ARBA" id="ARBA00022723"/>
    </source>
</evidence>
<dbReference type="OrthoDB" id="3196337at2"/>
<dbReference type="InterPro" id="IPR001279">
    <property type="entry name" value="Metallo-B-lactamas"/>
</dbReference>
<dbReference type="PANTHER" id="PTHR42978">
    <property type="entry name" value="QUORUM-QUENCHING LACTONASE YTNP-RELATED-RELATED"/>
    <property type="match status" value="1"/>
</dbReference>